<dbReference type="PANTHER" id="PTHR48050:SF13">
    <property type="entry name" value="STEROL 3-BETA-GLUCOSYLTRANSFERASE UGT80A2"/>
    <property type="match status" value="1"/>
</dbReference>
<sequence length="431" mass="47207">MSHFAVIAPPFYSHVQALQHLSQALIARGHQITFIQQSDVSTLLTDSRIGFFPLGLTTHPAGSLAHTLQLAAHPLGPSMLKLINEMARSTDMLCRELPGVLNTLAINGVIVDQMEPAGALAAEALALPYVSVACALPLNREADFPLAVMPFEYGHSDQARERYRASEKIYDWLMRRHDRVIARHAQAMGVASREKLHHCFSPLAQISQLIPALDFPRQDLPDHFHSVGPLRATEIPAAAAQPGYFADDGRPRIFASLGTLQGHRYGLFKTIVRACQEIDAQLLLAHCGRLTPFQVEKLAQASHVQVIDFADQAAALAQADLAITHGGMNTVLDAVTHLTPLLTLPLAFDQPGVAARVVWHGIGRRASRFTTSHSMARQLQTLLADDSYRQRMKTLRDALHQAGGTALAADIVEQAMRTRQPVSARREYATV</sequence>
<evidence type="ECO:0000313" key="3">
    <source>
        <dbReference type="EMBL" id="TPV45533.1"/>
    </source>
</evidence>
<dbReference type="GO" id="GO:0008194">
    <property type="term" value="F:UDP-glycosyltransferase activity"/>
    <property type="evidence" value="ECO:0007669"/>
    <property type="project" value="InterPro"/>
</dbReference>
<accession>A0A506QH67</accession>
<evidence type="ECO:0000256" key="1">
    <source>
        <dbReference type="ARBA" id="ARBA00022679"/>
    </source>
</evidence>
<name>A0A506QH67_9GAMM</name>
<dbReference type="PROSITE" id="PS00375">
    <property type="entry name" value="UDPGT"/>
    <property type="match status" value="1"/>
</dbReference>
<dbReference type="RefSeq" id="WP_140916912.1">
    <property type="nucleotide sequence ID" value="NZ_CP071407.1"/>
</dbReference>
<proteinExistence type="inferred from homology"/>
<keyword evidence="2" id="KW-0328">Glycosyltransferase</keyword>
<dbReference type="SUPFAM" id="SSF53756">
    <property type="entry name" value="UDP-Glycosyltransferase/glycogen phosphorylase"/>
    <property type="match status" value="1"/>
</dbReference>
<dbReference type="OrthoDB" id="9805366at2"/>
<organism evidence="3 4">
    <name type="scientific">Pantoea deleyi</name>
    <dbReference type="NCBI Taxonomy" id="470932"/>
    <lineage>
        <taxon>Bacteria</taxon>
        <taxon>Pseudomonadati</taxon>
        <taxon>Pseudomonadota</taxon>
        <taxon>Gammaproteobacteria</taxon>
        <taxon>Enterobacterales</taxon>
        <taxon>Erwiniaceae</taxon>
        <taxon>Pantoea</taxon>
    </lineage>
</organism>
<keyword evidence="1 2" id="KW-0808">Transferase</keyword>
<dbReference type="InterPro" id="IPR002213">
    <property type="entry name" value="UDP_glucos_trans"/>
</dbReference>
<reference evidence="3 4" key="1">
    <citation type="submission" date="2019-06" db="EMBL/GenBank/DDBJ databases">
        <title>Taxogenomics and systematics of the genus Pantoea.</title>
        <authorList>
            <person name="Tambong J.T."/>
        </authorList>
    </citation>
    <scope>NUCLEOTIDE SEQUENCE [LARGE SCALE GENOMIC DNA]</scope>
    <source>
        <strain evidence="3 4">LMG 24200</strain>
    </source>
</reference>
<dbReference type="InterPro" id="IPR035595">
    <property type="entry name" value="UDP_glycos_trans_CS"/>
</dbReference>
<dbReference type="AlphaFoldDB" id="A0A506QH67"/>
<dbReference type="Pfam" id="PF00201">
    <property type="entry name" value="UDPGT"/>
    <property type="match status" value="1"/>
</dbReference>
<dbReference type="InterPro" id="IPR050426">
    <property type="entry name" value="Glycosyltransferase_28"/>
</dbReference>
<keyword evidence="4" id="KW-1185">Reference proteome</keyword>
<dbReference type="Gene3D" id="3.40.50.2000">
    <property type="entry name" value="Glycogen Phosphorylase B"/>
    <property type="match status" value="2"/>
</dbReference>
<evidence type="ECO:0000313" key="4">
    <source>
        <dbReference type="Proteomes" id="UP000317747"/>
    </source>
</evidence>
<dbReference type="EMBL" id="VHJA01000037">
    <property type="protein sequence ID" value="TPV45533.1"/>
    <property type="molecule type" value="Genomic_DNA"/>
</dbReference>
<dbReference type="GO" id="GO:0017000">
    <property type="term" value="P:antibiotic biosynthetic process"/>
    <property type="evidence" value="ECO:0007669"/>
    <property type="project" value="UniProtKB-ARBA"/>
</dbReference>
<comment type="caution">
    <text evidence="3">The sequence shown here is derived from an EMBL/GenBank/DDBJ whole genome shotgun (WGS) entry which is preliminary data.</text>
</comment>
<dbReference type="PANTHER" id="PTHR48050">
    <property type="entry name" value="STEROL 3-BETA-GLUCOSYLTRANSFERASE"/>
    <property type="match status" value="1"/>
</dbReference>
<comment type="similarity">
    <text evidence="2">Belongs to the UDP-glycosyltransferase family.</text>
</comment>
<gene>
    <name evidence="3" type="ORF">FJW01_04530</name>
</gene>
<dbReference type="Proteomes" id="UP000317747">
    <property type="component" value="Unassembled WGS sequence"/>
</dbReference>
<evidence type="ECO:0000256" key="2">
    <source>
        <dbReference type="RuleBase" id="RU003718"/>
    </source>
</evidence>
<protein>
    <submittedName>
        <fullName evidence="3">Glycosyltransferase</fullName>
    </submittedName>
</protein>